<keyword evidence="6" id="KW-1185">Reference proteome</keyword>
<dbReference type="InterPro" id="IPR001633">
    <property type="entry name" value="EAL_dom"/>
</dbReference>
<dbReference type="OrthoDB" id="9813903at2"/>
<dbReference type="Proteomes" id="UP000194440">
    <property type="component" value="Chromosome"/>
</dbReference>
<dbReference type="SMART" id="SM00091">
    <property type="entry name" value="PAS"/>
    <property type="match status" value="1"/>
</dbReference>
<dbReference type="SUPFAM" id="SSF55785">
    <property type="entry name" value="PYP-like sensor domain (PAS domain)"/>
    <property type="match status" value="1"/>
</dbReference>
<dbReference type="Pfam" id="PF00990">
    <property type="entry name" value="GGDEF"/>
    <property type="match status" value="1"/>
</dbReference>
<dbReference type="InterPro" id="IPR029787">
    <property type="entry name" value="Nucleotide_cyclase"/>
</dbReference>
<dbReference type="GO" id="GO:0071111">
    <property type="term" value="F:cyclic-guanylate-specific phosphodiesterase activity"/>
    <property type="evidence" value="ECO:0007669"/>
    <property type="project" value="UniProtKB-EC"/>
</dbReference>
<dbReference type="AlphaFoldDB" id="A0A240U7N8"/>
<dbReference type="KEGG" id="acip:CBP36_00410"/>
<dbReference type="Gene3D" id="3.30.450.20">
    <property type="entry name" value="PAS domain"/>
    <property type="match status" value="1"/>
</dbReference>
<dbReference type="PANTHER" id="PTHR44757:SF2">
    <property type="entry name" value="BIOFILM ARCHITECTURE MAINTENANCE PROTEIN MBAA"/>
    <property type="match status" value="1"/>
</dbReference>
<dbReference type="InterPro" id="IPR035919">
    <property type="entry name" value="EAL_sf"/>
</dbReference>
<dbReference type="InterPro" id="IPR000160">
    <property type="entry name" value="GGDEF_dom"/>
</dbReference>
<dbReference type="GO" id="GO:0071732">
    <property type="term" value="P:cellular response to nitric oxide"/>
    <property type="evidence" value="ECO:0007669"/>
    <property type="project" value="UniProtKB-ARBA"/>
</dbReference>
<dbReference type="Gene3D" id="3.20.20.450">
    <property type="entry name" value="EAL domain"/>
    <property type="match status" value="1"/>
</dbReference>
<feature type="domain" description="PAS" evidence="2">
    <location>
        <begin position="11"/>
        <end position="64"/>
    </location>
</feature>
<dbReference type="InterPro" id="IPR052155">
    <property type="entry name" value="Biofilm_reg_signaling"/>
</dbReference>
<dbReference type="NCBIfam" id="TIGR00229">
    <property type="entry name" value="sensory_box"/>
    <property type="match status" value="1"/>
</dbReference>
<dbReference type="SMART" id="SM00267">
    <property type="entry name" value="GGDEF"/>
    <property type="match status" value="1"/>
</dbReference>
<organism evidence="5 6">
    <name type="scientific">Acidovorax carolinensis</name>
    <dbReference type="NCBI Taxonomy" id="553814"/>
    <lineage>
        <taxon>Bacteria</taxon>
        <taxon>Pseudomonadati</taxon>
        <taxon>Pseudomonadota</taxon>
        <taxon>Betaproteobacteria</taxon>
        <taxon>Burkholderiales</taxon>
        <taxon>Comamonadaceae</taxon>
        <taxon>Acidovorax</taxon>
    </lineage>
</organism>
<reference evidence="5" key="1">
    <citation type="submission" date="2017-05" db="EMBL/GenBank/DDBJ databases">
        <title>Polyphasic characterization of four soil-derived phenanthrene-degrading Acidovorax strains and proposal of Acidovorax phenanthrenivorans sp. nov.</title>
        <authorList>
            <person name="Singleton D."/>
            <person name="Lee J."/>
            <person name="Dickey A.N."/>
            <person name="Stroud A."/>
            <person name="Scholl E.H."/>
            <person name="Wright F.A."/>
            <person name="Aitken M.D."/>
        </authorList>
    </citation>
    <scope>NUCLEOTIDE SEQUENCE</scope>
    <source>
        <strain evidence="5">P4</strain>
    </source>
</reference>
<dbReference type="PROSITE" id="PS50112">
    <property type="entry name" value="PAS"/>
    <property type="match status" value="1"/>
</dbReference>
<dbReference type="SUPFAM" id="SSF55073">
    <property type="entry name" value="Nucleotide cyclase"/>
    <property type="match status" value="1"/>
</dbReference>
<dbReference type="SMART" id="SM00052">
    <property type="entry name" value="EAL"/>
    <property type="match status" value="1"/>
</dbReference>
<evidence type="ECO:0000313" key="5">
    <source>
        <dbReference type="EMBL" id="ART57531.1"/>
    </source>
</evidence>
<dbReference type="Pfam" id="PF13426">
    <property type="entry name" value="PAS_9"/>
    <property type="match status" value="1"/>
</dbReference>
<dbReference type="CDD" id="cd01949">
    <property type="entry name" value="GGDEF"/>
    <property type="match status" value="1"/>
</dbReference>
<protein>
    <submittedName>
        <fullName evidence="5">GGDEF domain-containing protein</fullName>
    </submittedName>
</protein>
<feature type="domain" description="GGDEF" evidence="4">
    <location>
        <begin position="170"/>
        <end position="303"/>
    </location>
</feature>
<dbReference type="EMBL" id="CP021366">
    <property type="protein sequence ID" value="ART57531.1"/>
    <property type="molecule type" value="Genomic_DNA"/>
</dbReference>
<dbReference type="InterPro" id="IPR035965">
    <property type="entry name" value="PAS-like_dom_sf"/>
</dbReference>
<dbReference type="NCBIfam" id="TIGR00254">
    <property type="entry name" value="GGDEF"/>
    <property type="match status" value="1"/>
</dbReference>
<dbReference type="FunFam" id="3.20.20.450:FF:000001">
    <property type="entry name" value="Cyclic di-GMP phosphodiesterase yahA"/>
    <property type="match status" value="1"/>
</dbReference>
<comment type="catalytic activity">
    <reaction evidence="1">
        <text>3',3'-c-di-GMP + H2O = 5'-phosphoguanylyl(3'-&gt;5')guanosine + H(+)</text>
        <dbReference type="Rhea" id="RHEA:24902"/>
        <dbReference type="ChEBI" id="CHEBI:15377"/>
        <dbReference type="ChEBI" id="CHEBI:15378"/>
        <dbReference type="ChEBI" id="CHEBI:58754"/>
        <dbReference type="ChEBI" id="CHEBI:58805"/>
        <dbReference type="EC" id="3.1.4.52"/>
    </reaction>
    <physiologicalReaction direction="left-to-right" evidence="1">
        <dbReference type="Rhea" id="RHEA:24903"/>
    </physiologicalReaction>
</comment>
<gene>
    <name evidence="5" type="ORF">CBP36_00410</name>
</gene>
<evidence type="ECO:0000256" key="1">
    <source>
        <dbReference type="ARBA" id="ARBA00051114"/>
    </source>
</evidence>
<evidence type="ECO:0000259" key="2">
    <source>
        <dbReference type="PROSITE" id="PS50112"/>
    </source>
</evidence>
<dbReference type="FunFam" id="3.30.70.270:FF:000001">
    <property type="entry name" value="Diguanylate cyclase domain protein"/>
    <property type="match status" value="1"/>
</dbReference>
<name>A0A240U7N8_9BURK</name>
<accession>A0A240U7N8</accession>
<evidence type="ECO:0000313" key="6">
    <source>
        <dbReference type="Proteomes" id="UP000194440"/>
    </source>
</evidence>
<dbReference type="Gene3D" id="3.30.70.270">
    <property type="match status" value="1"/>
</dbReference>
<dbReference type="Pfam" id="PF00563">
    <property type="entry name" value="EAL"/>
    <property type="match status" value="1"/>
</dbReference>
<dbReference type="SUPFAM" id="SSF141868">
    <property type="entry name" value="EAL domain-like"/>
    <property type="match status" value="1"/>
</dbReference>
<evidence type="ECO:0000259" key="3">
    <source>
        <dbReference type="PROSITE" id="PS50883"/>
    </source>
</evidence>
<dbReference type="CDD" id="cd01948">
    <property type="entry name" value="EAL"/>
    <property type="match status" value="1"/>
</dbReference>
<dbReference type="PANTHER" id="PTHR44757">
    <property type="entry name" value="DIGUANYLATE CYCLASE DGCP"/>
    <property type="match status" value="1"/>
</dbReference>
<dbReference type="CDD" id="cd00130">
    <property type="entry name" value="PAS"/>
    <property type="match status" value="1"/>
</dbReference>
<dbReference type="InterPro" id="IPR000014">
    <property type="entry name" value="PAS"/>
</dbReference>
<sequence>MGCEMQQTSNEEALAMAALDAAPDGILIVDDTGTILKANPATELLTGYGPEELTGQSVSVFLPQHMRSKHNHLVKSFFQHPVSRPMGMVSQLQLLRKDGQSVPVDIALGHCSMGDRFVAVVYMRDMTEMKRLQEDMHYQATHDGLTGLANRWMFMQHFEQAMQRARRGGRMMALLLLDLDEFKDVNDSHGHAAGDQVLIEVARRLRSSLRAGDVIARLGGDEFTVLLPDVPSMDHVLQVAQKVQRSLSARCQLKMGEVSLGASIGITAFPDDAQDSGTLMRFADMAMYAAKAHGRGTHAVYRPEMSEALSQRSQMHERLKRAVETQALELHYQPQVDVSTGSIVGVEALLRWHDAELGSVPPDRFIPVAVSTGLIHPLGDWVLETACRQAAEWADNGTPVRVSINLSAQQFRQAQLPTRLQQLLDQYGTRAELIELEITETEAMADPDTAHQVFERLRTLGFSIALDDFGTGYSSLSYLRQLPVSRLKIDREFIRQVTHNDNDAVLVRAVIAMAHTLGLPVVAEGVEEAAQLAFLRSNGCESYQGWLFAKALPAADISRMLGGPTRPSALEQRYFA</sequence>
<dbReference type="PROSITE" id="PS50883">
    <property type="entry name" value="EAL"/>
    <property type="match status" value="1"/>
</dbReference>
<dbReference type="InterPro" id="IPR043128">
    <property type="entry name" value="Rev_trsase/Diguanyl_cyclase"/>
</dbReference>
<evidence type="ECO:0000259" key="4">
    <source>
        <dbReference type="PROSITE" id="PS50887"/>
    </source>
</evidence>
<dbReference type="PROSITE" id="PS50887">
    <property type="entry name" value="GGDEF"/>
    <property type="match status" value="1"/>
</dbReference>
<proteinExistence type="predicted"/>
<feature type="domain" description="EAL" evidence="3">
    <location>
        <begin position="312"/>
        <end position="565"/>
    </location>
</feature>